<dbReference type="Proteomes" id="UP001558652">
    <property type="component" value="Unassembled WGS sequence"/>
</dbReference>
<dbReference type="GO" id="GO:0042302">
    <property type="term" value="F:structural constituent of cuticle"/>
    <property type="evidence" value="ECO:0007669"/>
    <property type="project" value="UniProtKB-UniRule"/>
</dbReference>
<keyword evidence="2" id="KW-0732">Signal</keyword>
<keyword evidence="4" id="KW-1185">Reference proteome</keyword>
<reference evidence="3 4" key="1">
    <citation type="submission" date="2024-07" db="EMBL/GenBank/DDBJ databases">
        <title>Chromosome-level genome assembly of the water stick insect Ranatra chinensis (Heteroptera: Nepidae).</title>
        <authorList>
            <person name="Liu X."/>
        </authorList>
    </citation>
    <scope>NUCLEOTIDE SEQUENCE [LARGE SCALE GENOMIC DNA]</scope>
    <source>
        <strain evidence="3">Cailab_2021Rc</strain>
        <tissue evidence="3">Muscle</tissue>
    </source>
</reference>
<comment type="caution">
    <text evidence="3">The sequence shown here is derived from an EMBL/GenBank/DDBJ whole genome shotgun (WGS) entry which is preliminary data.</text>
</comment>
<organism evidence="3 4">
    <name type="scientific">Ranatra chinensis</name>
    <dbReference type="NCBI Taxonomy" id="642074"/>
    <lineage>
        <taxon>Eukaryota</taxon>
        <taxon>Metazoa</taxon>
        <taxon>Ecdysozoa</taxon>
        <taxon>Arthropoda</taxon>
        <taxon>Hexapoda</taxon>
        <taxon>Insecta</taxon>
        <taxon>Pterygota</taxon>
        <taxon>Neoptera</taxon>
        <taxon>Paraneoptera</taxon>
        <taxon>Hemiptera</taxon>
        <taxon>Heteroptera</taxon>
        <taxon>Panheteroptera</taxon>
        <taxon>Nepomorpha</taxon>
        <taxon>Nepidae</taxon>
        <taxon>Ranatrinae</taxon>
        <taxon>Ranatra</taxon>
    </lineage>
</organism>
<evidence type="ECO:0000313" key="3">
    <source>
        <dbReference type="EMBL" id="KAL1122263.1"/>
    </source>
</evidence>
<feature type="signal peptide" evidence="2">
    <location>
        <begin position="1"/>
        <end position="21"/>
    </location>
</feature>
<feature type="chain" id="PRO_5044803757" description="Cuticle protein" evidence="2">
    <location>
        <begin position="22"/>
        <end position="118"/>
    </location>
</feature>
<proteinExistence type="predicted"/>
<evidence type="ECO:0000256" key="1">
    <source>
        <dbReference type="PROSITE-ProRule" id="PRU00497"/>
    </source>
</evidence>
<dbReference type="EMBL" id="JBFDAA010000014">
    <property type="protein sequence ID" value="KAL1122263.1"/>
    <property type="molecule type" value="Genomic_DNA"/>
</dbReference>
<dbReference type="PROSITE" id="PS51155">
    <property type="entry name" value="CHIT_BIND_RR_2"/>
    <property type="match status" value="1"/>
</dbReference>
<protein>
    <recommendedName>
        <fullName evidence="5">Cuticle protein</fullName>
    </recommendedName>
</protein>
<keyword evidence="1" id="KW-0193">Cuticle</keyword>
<sequence length="118" mass="12821">MSQKYGSQIILAAAILTVSAAIGSPASDPVVPISSYVNTPQLQQYSFRYESEDGTIRRESGKFEEGNWTVRGFVTWLDPSGDRHTVRYIADEQGYRTLPAEQGIALRISPAALASLAG</sequence>
<evidence type="ECO:0000313" key="4">
    <source>
        <dbReference type="Proteomes" id="UP001558652"/>
    </source>
</evidence>
<accession>A0ABD0YMC4</accession>
<dbReference type="InterPro" id="IPR000618">
    <property type="entry name" value="Insect_cuticle"/>
</dbReference>
<dbReference type="Pfam" id="PF00379">
    <property type="entry name" value="Chitin_bind_4"/>
    <property type="match status" value="1"/>
</dbReference>
<dbReference type="AlphaFoldDB" id="A0ABD0YMC4"/>
<evidence type="ECO:0008006" key="5">
    <source>
        <dbReference type="Google" id="ProtNLM"/>
    </source>
</evidence>
<dbReference type="InterPro" id="IPR050468">
    <property type="entry name" value="Cuticle_Struct_Prot"/>
</dbReference>
<dbReference type="PRINTS" id="PR00947">
    <property type="entry name" value="CUTICLE"/>
</dbReference>
<name>A0ABD0YMC4_9HEMI</name>
<gene>
    <name evidence="3" type="ORF">AAG570_003668</name>
</gene>
<dbReference type="PANTHER" id="PTHR10380">
    <property type="entry name" value="CUTICLE PROTEIN"/>
    <property type="match status" value="1"/>
</dbReference>
<evidence type="ECO:0000256" key="2">
    <source>
        <dbReference type="SAM" id="SignalP"/>
    </source>
</evidence>